<dbReference type="GO" id="GO:0097367">
    <property type="term" value="F:carbohydrate derivative binding"/>
    <property type="evidence" value="ECO:0007669"/>
    <property type="project" value="InterPro"/>
</dbReference>
<feature type="domain" description="HTH rpiR-type" evidence="4">
    <location>
        <begin position="1"/>
        <end position="76"/>
    </location>
</feature>
<dbReference type="PATRIC" id="fig|1276258.3.peg.687"/>
<dbReference type="SUPFAM" id="SSF46689">
    <property type="entry name" value="Homeodomain-like"/>
    <property type="match status" value="1"/>
</dbReference>
<proteinExistence type="predicted"/>
<dbReference type="PROSITE" id="PS51071">
    <property type="entry name" value="HTH_RPIR"/>
    <property type="match status" value="1"/>
</dbReference>
<evidence type="ECO:0000256" key="2">
    <source>
        <dbReference type="ARBA" id="ARBA00023125"/>
    </source>
</evidence>
<evidence type="ECO:0000259" key="5">
    <source>
        <dbReference type="PROSITE" id="PS51464"/>
    </source>
</evidence>
<dbReference type="InterPro" id="IPR001347">
    <property type="entry name" value="SIS_dom"/>
</dbReference>
<dbReference type="GO" id="GO:0003700">
    <property type="term" value="F:DNA-binding transcription factor activity"/>
    <property type="evidence" value="ECO:0007669"/>
    <property type="project" value="InterPro"/>
</dbReference>
<dbReference type="InterPro" id="IPR047640">
    <property type="entry name" value="RpiR-like"/>
</dbReference>
<dbReference type="PANTHER" id="PTHR30514">
    <property type="entry name" value="GLUCOKINASE"/>
    <property type="match status" value="1"/>
</dbReference>
<evidence type="ECO:0000259" key="4">
    <source>
        <dbReference type="PROSITE" id="PS51071"/>
    </source>
</evidence>
<dbReference type="Pfam" id="PF01380">
    <property type="entry name" value="SIS"/>
    <property type="match status" value="1"/>
</dbReference>
<dbReference type="GO" id="GO:1901135">
    <property type="term" value="P:carbohydrate derivative metabolic process"/>
    <property type="evidence" value="ECO:0007669"/>
    <property type="project" value="InterPro"/>
</dbReference>
<dbReference type="AlphaFoldDB" id="V5RJ85"/>
<dbReference type="InterPro" id="IPR009057">
    <property type="entry name" value="Homeodomain-like_sf"/>
</dbReference>
<dbReference type="InterPro" id="IPR000281">
    <property type="entry name" value="HTH_RpiR"/>
</dbReference>
<evidence type="ECO:0000313" key="6">
    <source>
        <dbReference type="EMBL" id="AHB36518.1"/>
    </source>
</evidence>
<dbReference type="SUPFAM" id="SSF53697">
    <property type="entry name" value="SIS domain"/>
    <property type="match status" value="1"/>
</dbReference>
<dbReference type="EMBL" id="CP006682">
    <property type="protein sequence ID" value="AHB36518.1"/>
    <property type="molecule type" value="Genomic_DNA"/>
</dbReference>
<dbReference type="Gene3D" id="3.40.50.10490">
    <property type="entry name" value="Glucose-6-phosphate isomerase like protein, domain 1"/>
    <property type="match status" value="1"/>
</dbReference>
<dbReference type="Proteomes" id="UP000018550">
    <property type="component" value="Chromosome"/>
</dbReference>
<dbReference type="GO" id="GO:0003677">
    <property type="term" value="F:DNA binding"/>
    <property type="evidence" value="ECO:0007669"/>
    <property type="project" value="UniProtKB-KW"/>
</dbReference>
<protein>
    <submittedName>
        <fullName evidence="6">RpiR family transcriptional regulator</fullName>
    </submittedName>
</protein>
<keyword evidence="2" id="KW-0238">DNA-binding</keyword>
<name>V5RJ85_SPIAP</name>
<feature type="domain" description="SIS" evidence="5">
    <location>
        <begin position="118"/>
        <end position="258"/>
    </location>
</feature>
<keyword evidence="7" id="KW-1185">Reference proteome</keyword>
<dbReference type="RefSeq" id="WP_023789684.1">
    <property type="nucleotide sequence ID" value="NC_022998.1"/>
</dbReference>
<dbReference type="InterPro" id="IPR046348">
    <property type="entry name" value="SIS_dom_sf"/>
</dbReference>
<gene>
    <name evidence="6" type="ORF">SAPIS_v1c06730</name>
</gene>
<sequence length="278" mass="31926">MKSIELVIPKVKLSNSEAYLAQYINQNPEIFITEKINDIAKKANVSTSTITRLSKKLGYQSLKDFQLEISNKHNFAKQNYDFIDETNTNAIINNLKLYHSYSLNETFDDLDSKEIDKLVAKMKVANKILLYGVGTSYMACRELANNLEKIGMDIILNTNYHQQLLHFAKLDQNSMVLLISKSGMSKEIQFLIQKSKENNIQCGLITSSLSFKNVDKVDYLLNFKTYEDNQKLTSISCKLSQLVVVDLIFMELFKTNIEQNAKNLEIGYDLIKEWNSTK</sequence>
<dbReference type="OrthoDB" id="388503at2"/>
<evidence type="ECO:0000256" key="3">
    <source>
        <dbReference type="ARBA" id="ARBA00023163"/>
    </source>
</evidence>
<dbReference type="InterPro" id="IPR036388">
    <property type="entry name" value="WH-like_DNA-bd_sf"/>
</dbReference>
<dbReference type="PROSITE" id="PS51464">
    <property type="entry name" value="SIS"/>
    <property type="match status" value="1"/>
</dbReference>
<reference evidence="6 7" key="1">
    <citation type="journal article" date="2014" name="Genome Announc.">
        <title>Complete Genome Sequence of Spiroplasma apis B31T (ATCC 33834), a Bacterium Associated with May Disease of Honeybees (Apis mellifera).</title>
        <authorList>
            <person name="Ku C."/>
            <person name="Lo W.S."/>
            <person name="Chen L.L."/>
            <person name="Kuo C.H."/>
        </authorList>
    </citation>
    <scope>NUCLEOTIDE SEQUENCE [LARGE SCALE GENOMIC DNA]</scope>
    <source>
        <strain evidence="6">B31</strain>
    </source>
</reference>
<evidence type="ECO:0000313" key="7">
    <source>
        <dbReference type="Proteomes" id="UP000018550"/>
    </source>
</evidence>
<dbReference type="PANTHER" id="PTHR30514:SF10">
    <property type="entry name" value="MURR_RPIR FAMILY TRANSCRIPTIONAL REGULATOR"/>
    <property type="match status" value="1"/>
</dbReference>
<organism evidence="6 7">
    <name type="scientific">Spiroplasma apis B31</name>
    <dbReference type="NCBI Taxonomy" id="1276258"/>
    <lineage>
        <taxon>Bacteria</taxon>
        <taxon>Bacillati</taxon>
        <taxon>Mycoplasmatota</taxon>
        <taxon>Mollicutes</taxon>
        <taxon>Entomoplasmatales</taxon>
        <taxon>Spiroplasmataceae</taxon>
        <taxon>Spiroplasma</taxon>
    </lineage>
</organism>
<dbReference type="HOGENOM" id="CLU_055769_5_0_14"/>
<dbReference type="eggNOG" id="COG1737">
    <property type="taxonomic scope" value="Bacteria"/>
</dbReference>
<dbReference type="InterPro" id="IPR035472">
    <property type="entry name" value="RpiR-like_SIS"/>
</dbReference>
<keyword evidence="3" id="KW-0804">Transcription</keyword>
<dbReference type="Gene3D" id="1.10.10.10">
    <property type="entry name" value="Winged helix-like DNA-binding domain superfamily/Winged helix DNA-binding domain"/>
    <property type="match status" value="1"/>
</dbReference>
<accession>V5RJ85</accession>
<dbReference type="KEGG" id="sapi:SAPIS_v1c06730"/>
<dbReference type="Pfam" id="PF01418">
    <property type="entry name" value="HTH_6"/>
    <property type="match status" value="1"/>
</dbReference>
<evidence type="ECO:0000256" key="1">
    <source>
        <dbReference type="ARBA" id="ARBA00023015"/>
    </source>
</evidence>
<dbReference type="STRING" id="1276258.SAPIS_v1c06730"/>
<dbReference type="CDD" id="cd05013">
    <property type="entry name" value="SIS_RpiR"/>
    <property type="match status" value="1"/>
</dbReference>
<keyword evidence="1" id="KW-0805">Transcription regulation</keyword>